<evidence type="ECO:0008006" key="3">
    <source>
        <dbReference type="Google" id="ProtNLM"/>
    </source>
</evidence>
<dbReference type="Proteomes" id="UP001050975">
    <property type="component" value="Unassembled WGS sequence"/>
</dbReference>
<protein>
    <recommendedName>
        <fullName evidence="3">CopG domain protein DNA-binding domain protein</fullName>
    </recommendedName>
</protein>
<dbReference type="EMBL" id="BLAY01000125">
    <property type="protein sequence ID" value="GET41539.1"/>
    <property type="molecule type" value="Genomic_DNA"/>
</dbReference>
<sequence>MQLPEENIRINITLSRYNYNRLKLWSKIHGRSPAAFAAQIVAARIEANFALLNEQAADYAKWQKQTLEEIIGEDSGGEEL</sequence>
<keyword evidence="2" id="KW-1185">Reference proteome</keyword>
<dbReference type="AlphaFoldDB" id="A0AAV3XGK0"/>
<proteinExistence type="predicted"/>
<accession>A0AAV3XGK0</accession>
<evidence type="ECO:0000313" key="1">
    <source>
        <dbReference type="EMBL" id="GET41539.1"/>
    </source>
</evidence>
<dbReference type="RefSeq" id="WP_226587930.1">
    <property type="nucleotide sequence ID" value="NZ_BLAY01000125.1"/>
</dbReference>
<comment type="caution">
    <text evidence="1">The sequence shown here is derived from an EMBL/GenBank/DDBJ whole genome shotgun (WGS) entry which is preliminary data.</text>
</comment>
<evidence type="ECO:0000313" key="2">
    <source>
        <dbReference type="Proteomes" id="UP001050975"/>
    </source>
</evidence>
<organism evidence="1 2">
    <name type="scientific">Microseira wollei NIES-4236</name>
    <dbReference type="NCBI Taxonomy" id="2530354"/>
    <lineage>
        <taxon>Bacteria</taxon>
        <taxon>Bacillati</taxon>
        <taxon>Cyanobacteriota</taxon>
        <taxon>Cyanophyceae</taxon>
        <taxon>Oscillatoriophycideae</taxon>
        <taxon>Aerosakkonematales</taxon>
        <taxon>Aerosakkonemataceae</taxon>
        <taxon>Microseira</taxon>
    </lineage>
</organism>
<name>A0AAV3XGK0_9CYAN</name>
<reference evidence="1" key="1">
    <citation type="submission" date="2019-10" db="EMBL/GenBank/DDBJ databases">
        <title>Draft genome sequece of Microseira wollei NIES-4236.</title>
        <authorList>
            <person name="Yamaguchi H."/>
            <person name="Suzuki S."/>
            <person name="Kawachi M."/>
        </authorList>
    </citation>
    <scope>NUCLEOTIDE SEQUENCE</scope>
    <source>
        <strain evidence="1">NIES-4236</strain>
    </source>
</reference>
<gene>
    <name evidence="1" type="ORF">MiSe_63510</name>
</gene>